<dbReference type="GO" id="GO:0005795">
    <property type="term" value="C:Golgi stack"/>
    <property type="evidence" value="ECO:0007669"/>
    <property type="project" value="TreeGrafter"/>
</dbReference>
<dbReference type="GO" id="GO:0016887">
    <property type="term" value="F:ATP hydrolysis activity"/>
    <property type="evidence" value="ECO:0007669"/>
    <property type="project" value="InterPro"/>
</dbReference>
<keyword evidence="5 6" id="KW-0653">Protein transport</keyword>
<evidence type="ECO:0000313" key="8">
    <source>
        <dbReference type="EMBL" id="KAJ5070537.1"/>
    </source>
</evidence>
<keyword evidence="4 6" id="KW-0067">ATP-binding</keyword>
<keyword evidence="6" id="KW-0378">Hydrolase</keyword>
<dbReference type="InterPro" id="IPR039812">
    <property type="entry name" value="Vesicle-fus_ATPase"/>
</dbReference>
<dbReference type="GO" id="GO:0046872">
    <property type="term" value="F:metal ion binding"/>
    <property type="evidence" value="ECO:0007669"/>
    <property type="project" value="UniProtKB-UniRule"/>
</dbReference>
<dbReference type="FunFam" id="3.40.50.300:FF:000187">
    <property type="entry name" value="Vesicular-fusion ATPase SEC18"/>
    <property type="match status" value="1"/>
</dbReference>
<evidence type="ECO:0000259" key="7">
    <source>
        <dbReference type="SMART" id="SM00382"/>
    </source>
</evidence>
<proteinExistence type="inferred from homology"/>
<dbReference type="OrthoDB" id="9982946at2759"/>
<accession>A0A9Q0LCV1</accession>
<comment type="catalytic activity">
    <reaction evidence="6">
        <text>ATP + H2O = ADP + phosphate + H(+)</text>
        <dbReference type="Rhea" id="RHEA:13065"/>
        <dbReference type="ChEBI" id="CHEBI:15377"/>
        <dbReference type="ChEBI" id="CHEBI:15378"/>
        <dbReference type="ChEBI" id="CHEBI:30616"/>
        <dbReference type="ChEBI" id="CHEBI:43474"/>
        <dbReference type="ChEBI" id="CHEBI:456216"/>
        <dbReference type="EC" id="3.6.4.6"/>
    </reaction>
</comment>
<dbReference type="CDD" id="cd00009">
    <property type="entry name" value="AAA"/>
    <property type="match status" value="1"/>
</dbReference>
<dbReference type="CDD" id="cd19504">
    <property type="entry name" value="RecA-like_NSF-SEC18_r1-like"/>
    <property type="match status" value="1"/>
</dbReference>
<comment type="function">
    <text evidence="6">Required for vesicle-mediated transport. Catalyzes the fusion of transport vesicles within the Golgi cisternae. Is also required for transport from the endoplasmic reticulum to the Golgi stack. Seems to function as a fusion protein required for the delivery of cargo proteins to all compartments of the Golgi stack independent of vesicle origin.</text>
</comment>
<keyword evidence="6" id="KW-0479">Metal-binding</keyword>
<dbReference type="InterPro" id="IPR009010">
    <property type="entry name" value="Asp_de-COase-like_dom_sf"/>
</dbReference>
<evidence type="ECO:0000256" key="5">
    <source>
        <dbReference type="ARBA" id="ARBA00022927"/>
    </source>
</evidence>
<dbReference type="Proteomes" id="UP001149090">
    <property type="component" value="Unassembled WGS sequence"/>
</dbReference>
<dbReference type="Gene3D" id="2.40.40.20">
    <property type="match status" value="1"/>
</dbReference>
<dbReference type="GO" id="GO:0006891">
    <property type="term" value="P:intra-Golgi vesicle-mediated transport"/>
    <property type="evidence" value="ECO:0007669"/>
    <property type="project" value="TreeGrafter"/>
</dbReference>
<dbReference type="PROSITE" id="PS00674">
    <property type="entry name" value="AAA"/>
    <property type="match status" value="1"/>
</dbReference>
<dbReference type="Gene3D" id="3.40.50.300">
    <property type="entry name" value="P-loop containing nucleotide triphosphate hydrolases"/>
    <property type="match status" value="2"/>
</dbReference>
<dbReference type="InterPro" id="IPR027417">
    <property type="entry name" value="P-loop_NTPase"/>
</dbReference>
<name>A0A9Q0LCV1_ANAIG</name>
<dbReference type="GO" id="GO:0005524">
    <property type="term" value="F:ATP binding"/>
    <property type="evidence" value="ECO:0007669"/>
    <property type="project" value="UniProtKB-UniRule"/>
</dbReference>
<dbReference type="InterPro" id="IPR003959">
    <property type="entry name" value="ATPase_AAA_core"/>
</dbReference>
<comment type="subcellular location">
    <subcellularLocation>
        <location evidence="6">Cytoplasm</location>
    </subcellularLocation>
</comment>
<dbReference type="Pfam" id="PF17862">
    <property type="entry name" value="AAA_lid_3"/>
    <property type="match status" value="1"/>
</dbReference>
<dbReference type="SUPFAM" id="SSF50692">
    <property type="entry name" value="ADC-like"/>
    <property type="match status" value="1"/>
</dbReference>
<protein>
    <recommendedName>
        <fullName evidence="6">Vesicle-fusing ATPase</fullName>
        <ecNumber evidence="6">3.6.4.6</ecNumber>
    </recommendedName>
</protein>
<keyword evidence="6" id="KW-0460">Magnesium</keyword>
<keyword evidence="9" id="KW-1185">Reference proteome</keyword>
<dbReference type="AlphaFoldDB" id="A0A9Q0LCV1"/>
<dbReference type="OMA" id="CFDNEIA"/>
<comment type="caution">
    <text evidence="8">The sequence shown here is derived from an EMBL/GenBank/DDBJ whole genome shotgun (WGS) entry which is preliminary data.</text>
</comment>
<dbReference type="Pfam" id="PF00004">
    <property type="entry name" value="AAA"/>
    <property type="match status" value="2"/>
</dbReference>
<comment type="similarity">
    <text evidence="1 6">Belongs to the AAA ATPase family.</text>
</comment>
<dbReference type="InterPro" id="IPR029067">
    <property type="entry name" value="CDC48_domain_2-like_sf"/>
</dbReference>
<organism evidence="8 9">
    <name type="scientific">Anaeramoeba ignava</name>
    <name type="common">Anaerobic marine amoeba</name>
    <dbReference type="NCBI Taxonomy" id="1746090"/>
    <lineage>
        <taxon>Eukaryota</taxon>
        <taxon>Metamonada</taxon>
        <taxon>Anaeramoebidae</taxon>
        <taxon>Anaeramoeba</taxon>
    </lineage>
</organism>
<dbReference type="SUPFAM" id="SSF52540">
    <property type="entry name" value="P-loop containing nucleoside triphosphate hydrolases"/>
    <property type="match status" value="2"/>
</dbReference>
<evidence type="ECO:0000256" key="2">
    <source>
        <dbReference type="ARBA" id="ARBA00022448"/>
    </source>
</evidence>
<dbReference type="InterPro" id="IPR003960">
    <property type="entry name" value="ATPase_AAA_CS"/>
</dbReference>
<dbReference type="Gene3D" id="1.10.8.60">
    <property type="match status" value="2"/>
</dbReference>
<keyword evidence="6" id="KW-0963">Cytoplasm</keyword>
<evidence type="ECO:0000313" key="9">
    <source>
        <dbReference type="Proteomes" id="UP001149090"/>
    </source>
</evidence>
<evidence type="ECO:0000256" key="6">
    <source>
        <dbReference type="RuleBase" id="RU367045"/>
    </source>
</evidence>
<dbReference type="FunFam" id="3.40.50.300:FF:000166">
    <property type="entry name" value="vesicle-fusing ATPase isoform X1"/>
    <property type="match status" value="1"/>
</dbReference>
<dbReference type="Gene3D" id="3.10.330.10">
    <property type="match status" value="1"/>
</dbReference>
<keyword evidence="3 6" id="KW-0547">Nucleotide-binding</keyword>
<feature type="domain" description="AAA+ ATPase" evidence="7">
    <location>
        <begin position="541"/>
        <end position="677"/>
    </location>
</feature>
<dbReference type="PANTHER" id="PTHR23078">
    <property type="entry name" value="VESICULAR-FUSION PROTEIN NSF"/>
    <property type="match status" value="1"/>
</dbReference>
<dbReference type="SUPFAM" id="SSF54585">
    <property type="entry name" value="Cdc48 domain 2-like"/>
    <property type="match status" value="1"/>
</dbReference>
<dbReference type="GO" id="GO:0035494">
    <property type="term" value="P:SNARE complex disassembly"/>
    <property type="evidence" value="ECO:0007669"/>
    <property type="project" value="InterPro"/>
</dbReference>
<dbReference type="FunFam" id="1.10.8.60:FF:000115">
    <property type="entry name" value="N-ethylmaleimide-sensitive fusion protein, putative"/>
    <property type="match status" value="1"/>
</dbReference>
<dbReference type="SMART" id="SM00382">
    <property type="entry name" value="AAA"/>
    <property type="match status" value="2"/>
</dbReference>
<dbReference type="EC" id="3.6.4.6" evidence="6"/>
<sequence>MFLKPTNSPDTEHTLTNKVFVSQDDYYQIISDQNKEPHHYAMINGHFIYNISPSPKISKGQVALSNIQRMTCSIGYSDMVELKQFFIPEEDFYISDLTLEMGLAVKNPVAKKTKIDSGKLCEKIIRTLNNQVLTLKQKFVIDYEVLFLKCLVKDVKVVSLSEMMGESSEISEISVKEDKDNPQFRGLLTSQTQIFFEKTGESEITISGQSNRTRTSIFRPDWNFESMGIGGLDKEFSDIFRRAFASRVFPPSVIRKLGVSHVRGILLWGPPGTGKTLMARQIGKMLNGKEPKVVNGPEILNKYVGQSEENIRKLFEDAEKEQLERGDESDLHIIIFDEIDAICRKRGTRNDGTGVGDTVVNQLLAKIDGVDSLNNILVIGMTNRKDMIDEALLRPGRLEVQMEINLPNEYGRIQIFRIHTSKMQKEKMLAKDVNLEELAKLTKNFSGAEIEGLVKSATSFALNRRIDPDNLSKPVSVEGIQVTRDDFLTALREVKPAFGVEEDQFEPCLRNGIINYGSRFDKLYEIGMSYLQQVSVSERTPLISVLVKGAAGTGKTAFAAKLSMDSKFPFVKMISADSMIGMSEIGKCNQIGKVFDDAYRSPFSIIVIDDIERIFDFVPIGPRFSNSVLQTLLVMLKKIPPVNRKLLVFATTSSPDVLQEVGFESVFSAHITVPQLVGFNEISSVLLKLNVFNDKELKDNFSRLDDKTIGIKQLIMVIEMYQQIKKKKGSNFDSFLQCWEDFILK</sequence>
<gene>
    <name evidence="8" type="ORF">M0811_10806</name>
</gene>
<dbReference type="InterPro" id="IPR003593">
    <property type="entry name" value="AAA+_ATPase"/>
</dbReference>
<evidence type="ECO:0000256" key="3">
    <source>
        <dbReference type="ARBA" id="ARBA00022741"/>
    </source>
</evidence>
<dbReference type="EMBL" id="JAPDFW010000094">
    <property type="protein sequence ID" value="KAJ5070537.1"/>
    <property type="molecule type" value="Genomic_DNA"/>
</dbReference>
<keyword evidence="6" id="KW-0931">ER-Golgi transport</keyword>
<keyword evidence="2 6" id="KW-0813">Transport</keyword>
<dbReference type="InterPro" id="IPR041569">
    <property type="entry name" value="AAA_lid_3"/>
</dbReference>
<comment type="cofactor">
    <cofactor evidence="6">
        <name>Mg(2+)</name>
        <dbReference type="ChEBI" id="CHEBI:18420"/>
    </cofactor>
    <text evidence="6">Binds 1 Mg(2+) ion per subunit.</text>
</comment>
<feature type="domain" description="AAA+ ATPase" evidence="7">
    <location>
        <begin position="261"/>
        <end position="408"/>
    </location>
</feature>
<dbReference type="PANTHER" id="PTHR23078:SF3">
    <property type="entry name" value="VESICLE-FUSING ATPASE"/>
    <property type="match status" value="1"/>
</dbReference>
<evidence type="ECO:0000256" key="1">
    <source>
        <dbReference type="ARBA" id="ARBA00006914"/>
    </source>
</evidence>
<dbReference type="GO" id="GO:0043001">
    <property type="term" value="P:Golgi to plasma membrane protein transport"/>
    <property type="evidence" value="ECO:0007669"/>
    <property type="project" value="TreeGrafter"/>
</dbReference>
<reference evidence="8" key="1">
    <citation type="submission" date="2022-10" db="EMBL/GenBank/DDBJ databases">
        <title>Novel sulphate-reducing endosymbionts in the free-living metamonad Anaeramoeba.</title>
        <authorList>
            <person name="Jerlstrom-Hultqvist J."/>
            <person name="Cepicka I."/>
            <person name="Gallot-Lavallee L."/>
            <person name="Salas-Leiva D."/>
            <person name="Curtis B.A."/>
            <person name="Zahonova K."/>
            <person name="Pipaliya S."/>
            <person name="Dacks J."/>
            <person name="Roger A.J."/>
        </authorList>
    </citation>
    <scope>NUCLEOTIDE SEQUENCE</scope>
    <source>
        <strain evidence="8">BMAN</strain>
    </source>
</reference>
<evidence type="ECO:0000256" key="4">
    <source>
        <dbReference type="ARBA" id="ARBA00022840"/>
    </source>
</evidence>